<dbReference type="EMBL" id="DF973731">
    <property type="protein sequence ID" value="GAU38775.1"/>
    <property type="molecule type" value="Genomic_DNA"/>
</dbReference>
<name>A0A2Z6NSC8_TRISU</name>
<keyword evidence="2" id="KW-1185">Reference proteome</keyword>
<proteinExistence type="predicted"/>
<dbReference type="AlphaFoldDB" id="A0A2Z6NSC8"/>
<dbReference type="Proteomes" id="UP000242715">
    <property type="component" value="Unassembled WGS sequence"/>
</dbReference>
<organism evidence="1 2">
    <name type="scientific">Trifolium subterraneum</name>
    <name type="common">Subterranean clover</name>
    <dbReference type="NCBI Taxonomy" id="3900"/>
    <lineage>
        <taxon>Eukaryota</taxon>
        <taxon>Viridiplantae</taxon>
        <taxon>Streptophyta</taxon>
        <taxon>Embryophyta</taxon>
        <taxon>Tracheophyta</taxon>
        <taxon>Spermatophyta</taxon>
        <taxon>Magnoliopsida</taxon>
        <taxon>eudicotyledons</taxon>
        <taxon>Gunneridae</taxon>
        <taxon>Pentapetalae</taxon>
        <taxon>rosids</taxon>
        <taxon>fabids</taxon>
        <taxon>Fabales</taxon>
        <taxon>Fabaceae</taxon>
        <taxon>Papilionoideae</taxon>
        <taxon>50 kb inversion clade</taxon>
        <taxon>NPAAA clade</taxon>
        <taxon>Hologalegina</taxon>
        <taxon>IRL clade</taxon>
        <taxon>Trifolieae</taxon>
        <taxon>Trifolium</taxon>
    </lineage>
</organism>
<accession>A0A2Z6NSC8</accession>
<sequence length="70" mass="7572">MAWLARYAYPKDKVQVSAFSGRHLAAIGHAFAKPYSLTAVVTAIVARAAVVAARQGCTSKRDRKSQNKIP</sequence>
<protein>
    <submittedName>
        <fullName evidence="1">Uncharacterized protein</fullName>
    </submittedName>
</protein>
<reference evidence="2" key="1">
    <citation type="journal article" date="2017" name="Front. Plant Sci.">
        <title>Climate Clever Clovers: New Paradigm to Reduce the Environmental Footprint of Ruminants by Breeding Low Methanogenic Forages Utilizing Haplotype Variation.</title>
        <authorList>
            <person name="Kaur P."/>
            <person name="Appels R."/>
            <person name="Bayer P.E."/>
            <person name="Keeble-Gagnere G."/>
            <person name="Wang J."/>
            <person name="Hirakawa H."/>
            <person name="Shirasawa K."/>
            <person name="Vercoe P."/>
            <person name="Stefanova K."/>
            <person name="Durmic Z."/>
            <person name="Nichols P."/>
            <person name="Revell C."/>
            <person name="Isobe S.N."/>
            <person name="Edwards D."/>
            <person name="Erskine W."/>
        </authorList>
    </citation>
    <scope>NUCLEOTIDE SEQUENCE [LARGE SCALE GENOMIC DNA]</scope>
    <source>
        <strain evidence="2">cv. Daliak</strain>
    </source>
</reference>
<evidence type="ECO:0000313" key="1">
    <source>
        <dbReference type="EMBL" id="GAU38775.1"/>
    </source>
</evidence>
<evidence type="ECO:0000313" key="2">
    <source>
        <dbReference type="Proteomes" id="UP000242715"/>
    </source>
</evidence>
<gene>
    <name evidence="1" type="ORF">TSUD_279280</name>
</gene>